<reference evidence="1" key="1">
    <citation type="submission" date="2020-02" db="EMBL/GenBank/DDBJ databases">
        <authorList>
            <person name="Meier V. D."/>
        </authorList>
    </citation>
    <scope>NUCLEOTIDE SEQUENCE</scope>
    <source>
        <strain evidence="1">AVDCRST_MAG85</strain>
    </source>
</reference>
<dbReference type="EMBL" id="CADCVT010000375">
    <property type="protein sequence ID" value="CAA9528172.1"/>
    <property type="molecule type" value="Genomic_DNA"/>
</dbReference>
<organism evidence="1">
    <name type="scientific">uncultured Solirubrobacteraceae bacterium</name>
    <dbReference type="NCBI Taxonomy" id="1162706"/>
    <lineage>
        <taxon>Bacteria</taxon>
        <taxon>Bacillati</taxon>
        <taxon>Actinomycetota</taxon>
        <taxon>Thermoleophilia</taxon>
        <taxon>Solirubrobacterales</taxon>
        <taxon>Solirubrobacteraceae</taxon>
        <taxon>environmental samples</taxon>
    </lineage>
</organism>
<name>A0A6J4TQT3_9ACTN</name>
<proteinExistence type="predicted"/>
<protein>
    <submittedName>
        <fullName evidence="1">Uncharacterized protein</fullName>
    </submittedName>
</protein>
<evidence type="ECO:0000313" key="1">
    <source>
        <dbReference type="EMBL" id="CAA9528172.1"/>
    </source>
</evidence>
<gene>
    <name evidence="1" type="ORF">AVDCRST_MAG85-3430</name>
</gene>
<accession>A0A6J4TQT3</accession>
<sequence>MRWNVAPAAAMSLFEMFSARLAADRPVDSIVFPVPVTLSVPLDNASRALPLVVSMSSPPPERVSVLLSLVLMTTALSSPVLNAFDEAVSDTAVPPLLPIMTSPPFSAVASESPASLIAPLSVTEPPVLLVMSAALP</sequence>
<dbReference type="AlphaFoldDB" id="A0A6J4TQT3"/>